<sequence>MELNNQDFNRQNMPDFAAPFAIMGTAGAMPKLPSELSSTSLPAAAPVMQMSLEYPNNVDTPLFTRDAFSQLNNCNPLFYNGEPSMQGQNTTHGNSKVNEEIKSMLWDISGRLKILEAAVSRGNSKIDELELYVSGLLNDPLSAAVFQRAMNDLGKDVRRDIKYMMRDVLSPILGIYVTGNMDQGEAE</sequence>
<organism evidence="1 2">
    <name type="scientific">Cladobotryum mycophilum</name>
    <dbReference type="NCBI Taxonomy" id="491253"/>
    <lineage>
        <taxon>Eukaryota</taxon>
        <taxon>Fungi</taxon>
        <taxon>Dikarya</taxon>
        <taxon>Ascomycota</taxon>
        <taxon>Pezizomycotina</taxon>
        <taxon>Sordariomycetes</taxon>
        <taxon>Hypocreomycetidae</taxon>
        <taxon>Hypocreales</taxon>
        <taxon>Hypocreaceae</taxon>
        <taxon>Cladobotryum</taxon>
    </lineage>
</organism>
<evidence type="ECO:0000313" key="2">
    <source>
        <dbReference type="Proteomes" id="UP001338125"/>
    </source>
</evidence>
<comment type="caution">
    <text evidence="1">The sequence shown here is derived from an EMBL/GenBank/DDBJ whole genome shotgun (WGS) entry which is preliminary data.</text>
</comment>
<protein>
    <submittedName>
        <fullName evidence="1">Uncharacterized protein</fullName>
    </submittedName>
</protein>
<dbReference type="Proteomes" id="UP001338125">
    <property type="component" value="Unassembled WGS sequence"/>
</dbReference>
<name>A0ABR0T0I3_9HYPO</name>
<keyword evidence="2" id="KW-1185">Reference proteome</keyword>
<evidence type="ECO:0000313" key="1">
    <source>
        <dbReference type="EMBL" id="KAK5997520.1"/>
    </source>
</evidence>
<proteinExistence type="predicted"/>
<dbReference type="EMBL" id="JAVFKD010000002">
    <property type="protein sequence ID" value="KAK5997520.1"/>
    <property type="molecule type" value="Genomic_DNA"/>
</dbReference>
<gene>
    <name evidence="1" type="ORF">PT974_02883</name>
</gene>
<reference evidence="1 2" key="1">
    <citation type="submission" date="2024-01" db="EMBL/GenBank/DDBJ databases">
        <title>Complete genome of Cladobotryum mycophilum ATHUM6906.</title>
        <authorList>
            <person name="Christinaki A.C."/>
            <person name="Myridakis A.I."/>
            <person name="Kouvelis V.N."/>
        </authorList>
    </citation>
    <scope>NUCLEOTIDE SEQUENCE [LARGE SCALE GENOMIC DNA]</scope>
    <source>
        <strain evidence="1 2">ATHUM6906</strain>
    </source>
</reference>
<accession>A0ABR0T0I3</accession>